<organism evidence="2 3">
    <name type="scientific">Terrabacter aerolatus</name>
    <dbReference type="NCBI Taxonomy" id="422442"/>
    <lineage>
        <taxon>Bacteria</taxon>
        <taxon>Bacillati</taxon>
        <taxon>Actinomycetota</taxon>
        <taxon>Actinomycetes</taxon>
        <taxon>Micrococcales</taxon>
        <taxon>Intrasporangiaceae</taxon>
        <taxon>Terrabacter</taxon>
    </lineage>
</organism>
<keyword evidence="1" id="KW-0732">Signal</keyword>
<feature type="signal peptide" evidence="1">
    <location>
        <begin position="1"/>
        <end position="24"/>
    </location>
</feature>
<gene>
    <name evidence="2" type="ORF">TAE01_36660</name>
</gene>
<accession>A0A512D5V3</accession>
<dbReference type="InterPro" id="IPR006637">
    <property type="entry name" value="ChW"/>
</dbReference>
<sequence length="601" mass="65089">MRNLRIASLSLFAALALVAPAVSASAVVPTPPATVTDLPTVYVTLTDLPAKDTLSFIQANKDIPVASQVDIADGTTTQTLKCTTLPTDAAPDGVACPNIKGHGNFTWTLDKKSYQLKFDKKTAVLGMLPGKTWILIANRADPSLLRNRTTLELARQFGMYGTPESRFVDLVVNGQDLGSYLLTDKVTVTKFDATKPDSHVALTNTQGVLVEMDSHYGAADPFHFTTAKSKSIFTLKDSYVGFKNDPGVVLDADTQAGWNDAQSTINTLEGLLYAPNPDWTKISALIDVDSFIKYYFVSEFVENPDVASSSVYFYKDGPTDKLHAGPVWDYDISLGNYANANRGGNPTEDYVKNELLTVKGNGPFDWWTQLFRNQSFAAQANATYETLKSSVSDVPTKIDSYQAHLLQSAAHNFVVWPNILGQASVIAFNGGHSPITSTWAAEVALLRTWASQRASYLAHAYGANVPVLRYSAQVQNIGWQPTVSTGQMVGTTGRSLRAEAIKITDTNTTTTGAIVGNAHVQNLGWMGYQAPGAVIGTIGRSLRMEAIQLKLTGALATSYNISYRVFVQNRGWMSWVSNGATAGTTGLSLRIEALQIRIAKK</sequence>
<dbReference type="PANTHER" id="PTHR40050">
    <property type="entry name" value="INNER SPORE COAT PROTEIN H"/>
    <property type="match status" value="1"/>
</dbReference>
<evidence type="ECO:0008006" key="4">
    <source>
        <dbReference type="Google" id="ProtNLM"/>
    </source>
</evidence>
<comment type="caution">
    <text evidence="2">The sequence shown here is derived from an EMBL/GenBank/DDBJ whole genome shotgun (WGS) entry which is preliminary data.</text>
</comment>
<reference evidence="2 3" key="1">
    <citation type="submission" date="2019-07" db="EMBL/GenBank/DDBJ databases">
        <title>Whole genome shotgun sequence of Terrabacter aerolatus NBRC 106305.</title>
        <authorList>
            <person name="Hosoyama A."/>
            <person name="Uohara A."/>
            <person name="Ohji S."/>
            <person name="Ichikawa N."/>
        </authorList>
    </citation>
    <scope>NUCLEOTIDE SEQUENCE [LARGE SCALE GENOMIC DNA]</scope>
    <source>
        <strain evidence="2 3">NBRC 106305</strain>
    </source>
</reference>
<dbReference type="OrthoDB" id="9779955at2"/>
<dbReference type="SMART" id="SM00728">
    <property type="entry name" value="ChW"/>
    <property type="match status" value="3"/>
</dbReference>
<dbReference type="Pfam" id="PF08757">
    <property type="entry name" value="CotH"/>
    <property type="match status" value="1"/>
</dbReference>
<dbReference type="RefSeq" id="WP_147068238.1">
    <property type="nucleotide sequence ID" value="NZ_BAAARO010000007.1"/>
</dbReference>
<feature type="chain" id="PRO_5039553480" description="Hydrophobic W protein" evidence="1">
    <location>
        <begin position="25"/>
        <end position="601"/>
    </location>
</feature>
<dbReference type="Proteomes" id="UP000321534">
    <property type="component" value="Unassembled WGS sequence"/>
</dbReference>
<dbReference type="InterPro" id="IPR014867">
    <property type="entry name" value="Spore_coat_CotH_CotH2/3/7"/>
</dbReference>
<proteinExistence type="predicted"/>
<evidence type="ECO:0000313" key="3">
    <source>
        <dbReference type="Proteomes" id="UP000321534"/>
    </source>
</evidence>
<name>A0A512D5V3_9MICO</name>
<dbReference type="AlphaFoldDB" id="A0A512D5V3"/>
<protein>
    <recommendedName>
        <fullName evidence="4">Hydrophobic W protein</fullName>
    </recommendedName>
</protein>
<dbReference type="PANTHER" id="PTHR40050:SF1">
    <property type="entry name" value="INNER SPORE COAT PROTEIN H"/>
    <property type="match status" value="1"/>
</dbReference>
<keyword evidence="3" id="KW-1185">Reference proteome</keyword>
<evidence type="ECO:0000256" key="1">
    <source>
        <dbReference type="SAM" id="SignalP"/>
    </source>
</evidence>
<dbReference type="Pfam" id="PF07538">
    <property type="entry name" value="ChW"/>
    <property type="match status" value="3"/>
</dbReference>
<evidence type="ECO:0000313" key="2">
    <source>
        <dbReference type="EMBL" id="GEO31856.1"/>
    </source>
</evidence>
<dbReference type="EMBL" id="BJYX01000029">
    <property type="protein sequence ID" value="GEO31856.1"/>
    <property type="molecule type" value="Genomic_DNA"/>
</dbReference>